<name>A0A6L2PLN8_COPFO</name>
<dbReference type="InterPro" id="IPR016024">
    <property type="entry name" value="ARM-type_fold"/>
</dbReference>
<feature type="domain" description="MROH2B-like N-terminal HEAT-repeats" evidence="12">
    <location>
        <begin position="43"/>
        <end position="262"/>
    </location>
</feature>
<evidence type="ECO:0008006" key="16">
    <source>
        <dbReference type="Google" id="ProtNLM"/>
    </source>
</evidence>
<evidence type="ECO:0000256" key="4">
    <source>
        <dbReference type="ARBA" id="ARBA00022729"/>
    </source>
</evidence>
<reference evidence="15" key="1">
    <citation type="submission" date="2020-01" db="EMBL/GenBank/DDBJ databases">
        <title>Draft genome sequence of the Termite Coptotermes fromosanus.</title>
        <authorList>
            <person name="Itakura S."/>
            <person name="Yosikawa Y."/>
            <person name="Umezawa K."/>
        </authorList>
    </citation>
    <scope>NUCLEOTIDE SEQUENCE [LARGE SCALE GENOMIC DNA]</scope>
</reference>
<evidence type="ECO:0000256" key="6">
    <source>
        <dbReference type="ARBA" id="ARBA00022989"/>
    </source>
</evidence>
<dbReference type="Pfam" id="PF02990">
    <property type="entry name" value="EMP70"/>
    <property type="match status" value="1"/>
</dbReference>
<keyword evidence="4 9" id="KW-0732">Signal</keyword>
<dbReference type="InterPro" id="IPR045206">
    <property type="entry name" value="Maestro_heat-like_prot"/>
</dbReference>
<evidence type="ECO:0000256" key="3">
    <source>
        <dbReference type="ARBA" id="ARBA00022692"/>
    </source>
</evidence>
<dbReference type="OrthoDB" id="1884734at2759"/>
<keyword evidence="6 8" id="KW-1133">Transmembrane helix</keyword>
<feature type="chain" id="PRO_5026879878" description="Transmembrane 9 superfamily member" evidence="9">
    <location>
        <begin position="23"/>
        <end position="2098"/>
    </location>
</feature>
<evidence type="ECO:0000256" key="7">
    <source>
        <dbReference type="ARBA" id="ARBA00023136"/>
    </source>
</evidence>
<gene>
    <name evidence="14" type="ORF">Cfor_01791</name>
</gene>
<dbReference type="InterPro" id="IPR056282">
    <property type="entry name" value="MROH2B-like_N_HEAT"/>
</dbReference>
<dbReference type="Pfam" id="PF23210">
    <property type="entry name" value="HEAT_Maestro_2"/>
    <property type="match status" value="1"/>
</dbReference>
<comment type="similarity">
    <text evidence="2">Belongs to the nonaspanin (TM9SF) (TC 9.A.2) family.</text>
</comment>
<evidence type="ECO:0000313" key="14">
    <source>
        <dbReference type="EMBL" id="GFG33286.1"/>
    </source>
</evidence>
<evidence type="ECO:0000259" key="11">
    <source>
        <dbReference type="Pfam" id="PF23210"/>
    </source>
</evidence>
<feature type="domain" description="MROH2B-like HEAT-repeats" evidence="11">
    <location>
        <begin position="265"/>
        <end position="883"/>
    </location>
</feature>
<feature type="non-terminal residue" evidence="14">
    <location>
        <position position="2098"/>
    </location>
</feature>
<keyword evidence="5" id="KW-0677">Repeat</keyword>
<feature type="domain" description="Maestro-like HEAT-repeats" evidence="10">
    <location>
        <begin position="951"/>
        <end position="1179"/>
    </location>
</feature>
<proteinExistence type="inferred from homology"/>
<dbReference type="GO" id="GO:0016020">
    <property type="term" value="C:membrane"/>
    <property type="evidence" value="ECO:0007669"/>
    <property type="project" value="UniProtKB-SubCell"/>
</dbReference>
<dbReference type="InterPro" id="IPR055406">
    <property type="entry name" value="HEAT_Maestro"/>
</dbReference>
<evidence type="ECO:0000259" key="10">
    <source>
        <dbReference type="Pfam" id="PF21047"/>
    </source>
</evidence>
<evidence type="ECO:0000256" key="2">
    <source>
        <dbReference type="ARBA" id="ARBA00005227"/>
    </source>
</evidence>
<dbReference type="InterPro" id="IPR048465">
    <property type="entry name" value="Maestro-like_HEAT"/>
</dbReference>
<sequence>MASVLMQCLPIICILHPTVIVGTLIEAAGDRNHAVREVVAASLRRIAMRHASFVLKNMYMYRMRNLKLAESHLIVLLQTMEQICKQHLPDIDGDVVLQLIEFSVEEMIQSVDNQPDQQMPASGILVALGQAYCNEVMGGLLKQFQPGVVPHYAILHTMGALASANIFGIVPFVKATLGTMLPMLGMLRSDAMKHAFSYALGRFSDAVSDYLANIDHAPDPTVKREAFSSEITIAYDVLANTWIHTREPKVCETVLQAIAAMFPLLPREKVPEEVPRLVPVLLGLYRRNVDPYPVTQCLSAVLPVALAHNRSTVEPLLDNIQNIMFDLVCISPDYAQPATAKNHCEVLRCFDCIGYHFLDKVIELVIQQLKNNNDRERVKALFVITHLVNSSENLIRSRITNLVTALRSMLGEHNVKVKKVLLKAIVAFAYRGYLDGFDGREFVEFIVKHSFPHPLPVMGKDLSDGSLLEELQGTCANTLYLLVTTVPQLESTLWPILLHCLLTSQYTPACSHLARCLVHLATKRKDQVNFTENSAKLAQEVTCPIIVLARCLALLGCPLKSDRGTYILQFLGNYASNVSRHLKPLWEKKIPELVSHIDNCKNTWDTQVWEDLVLEFLSATLMEMDEEKWTMGLGVKLMEQIPLYQSYPEERGMLYKCLALTVCHTTDEQFINHKLDIMLSSMRHNSVSESKACARAVGICTRNHLDLVLLKLEKLGKEELTRKSSRLLGFMKDVKHESEVERVRLTLLLCYGEVALETSGTQLMPQLEQHGIVQWVLQQMQTAKEASVREVSLITLRHIAEALHPNRNTLHIILESRSEILNQTLHQLRPQYSNISLNSRRLELYPIVLHVAKALIKLPPSLAAEERVSILKTCFDRVYSAAAVVAGDSSPEESPGDVSSSVDVGWANHMSLILDCLGSLVQELLLDSVSPATLDDIFTLLEPWLIKKNSHQRAASIKTLHSVLQCYMDNVNFGYEAPSKFSQSGLILGRVVPRCTDSSMLVRQEAIDCVRLVLCLAALYEGHMPNHDNDHASDLLQVRMRIHTEDPDELFKVTNELGKVICTKLPHFQLIHFLESLLDGLVDVEPCCSSGASVVLNVLLKSHGGELYHQVNDILYNILERLVNVQCIQTRMGCVQAVRTLAHHHPKAVVTGLINQPLPFEMSVVECWAVLAQDPVLSAIIIEQFLQLMNNMVLYNVQADRDKLKIATLQPLAAISAMHEMFRLATMQEIAVKRFPELFSVLLVALGCYIGTAPPVCTPQHVKGKKDNLTFIPNRNAYKLIPARVAVEALKSFLLCSQCEHVAEVLLQYMYVDAADSLVSFTDMVPALTKALCSRMPPSMPRLVTCLSQYGTSTVEPQRIVVAAFYAELVSLNANGQAVLLDSIVNNLLNCLNDPSPVVRQLCLKGLSSLSQLSQEQNHHCQPVLSALIQGLDDHDSNNNIPLEAMRGFSQMLRVVDVEHVQGVQVSVALRVKPFFENESPNVREAAFHVFGDLAKYGGTNSKAFQEQVAGNFVCLLLHLDDSSKTVVKACKYALRQASPLLGGEKINTMIHDHLIDAGNLHYPDFMADLVKIIVEELPEITPNLLMNALVYIKSSWPTIRGNAAMFIGHLCGNLPDGDVASKVPMDTVCARLIQLLQDDDQGTDSVPVNVTYDMIFFECLAICTLMIISAANGFYLPGLAPVNYCKEKDVTGTKSCKKDVVLYVNRLNTEESIIPYEYEYFDFCKADDKTSPVENLGQVVFGERIRLSPYKIEFMQNKSCELLCTKSYKPDNKDAEAKLLLLKKGMSLNYQHHWIVDNMPVTWCYPLEDNHQYCSTGFPMGCYVRENAGSQDCAISSNYNRPKTFYIFNHVDLTITYHSGQGEDWDVGFGSQGGRIISVKVVPRSIKHPDPVKPDCSVKEPMDIPNGNQKADINIVYSYSVMFVVNNTIKWSSRWDYILESMPQTNIQWFSILNSLVIVLFLSGMVAMIMLRTLHKDIARYNQYYCMLQIDSGEDAQEEFGWKLVHGDVFRPPRKGMLLSVLLGSGTQVFCMSLITLAFACLGFLSPANRGALMTCAMVLFVCLGTPAGYVSARVYKSFGGEKWKSNVLLTSMLSPG</sequence>
<keyword evidence="15" id="KW-1185">Reference proteome</keyword>
<dbReference type="PANTHER" id="PTHR23120">
    <property type="entry name" value="MAESTRO-RELATED HEAT DOMAIN-CONTAINING"/>
    <property type="match status" value="1"/>
</dbReference>
<dbReference type="SUPFAM" id="SSF48371">
    <property type="entry name" value="ARM repeat"/>
    <property type="match status" value="2"/>
</dbReference>
<dbReference type="InterPro" id="IPR011989">
    <property type="entry name" value="ARM-like"/>
</dbReference>
<protein>
    <recommendedName>
        <fullName evidence="16">Transmembrane 9 superfamily member</fullName>
    </recommendedName>
</protein>
<accession>A0A6L2PLN8</accession>
<feature type="signal peptide" evidence="9">
    <location>
        <begin position="1"/>
        <end position="22"/>
    </location>
</feature>
<dbReference type="GO" id="GO:0005737">
    <property type="term" value="C:cytoplasm"/>
    <property type="evidence" value="ECO:0007669"/>
    <property type="project" value="TreeGrafter"/>
</dbReference>
<organism evidence="14 15">
    <name type="scientific">Coptotermes formosanus</name>
    <name type="common">Formosan subterranean termite</name>
    <dbReference type="NCBI Taxonomy" id="36987"/>
    <lineage>
        <taxon>Eukaryota</taxon>
        <taxon>Metazoa</taxon>
        <taxon>Ecdysozoa</taxon>
        <taxon>Arthropoda</taxon>
        <taxon>Hexapoda</taxon>
        <taxon>Insecta</taxon>
        <taxon>Pterygota</taxon>
        <taxon>Neoptera</taxon>
        <taxon>Polyneoptera</taxon>
        <taxon>Dictyoptera</taxon>
        <taxon>Blattodea</taxon>
        <taxon>Blattoidea</taxon>
        <taxon>Termitoidae</taxon>
        <taxon>Rhinotermitidae</taxon>
        <taxon>Coptotermes</taxon>
    </lineage>
</organism>
<dbReference type="Pfam" id="PF23221">
    <property type="entry name" value="HEAT_MROH2B_1st"/>
    <property type="match status" value="1"/>
</dbReference>
<dbReference type="FunCoup" id="A0A6L2PLN8">
    <property type="interactions" value="992"/>
</dbReference>
<evidence type="ECO:0000256" key="8">
    <source>
        <dbReference type="SAM" id="Phobius"/>
    </source>
</evidence>
<evidence type="ECO:0000256" key="1">
    <source>
        <dbReference type="ARBA" id="ARBA00004141"/>
    </source>
</evidence>
<comment type="caution">
    <text evidence="14">The sequence shown here is derived from an EMBL/GenBank/DDBJ whole genome shotgun (WGS) entry which is preliminary data.</text>
</comment>
<evidence type="ECO:0000256" key="5">
    <source>
        <dbReference type="ARBA" id="ARBA00022737"/>
    </source>
</evidence>
<feature type="transmembrane region" description="Helical" evidence="8">
    <location>
        <begin position="2052"/>
        <end position="2074"/>
    </location>
</feature>
<feature type="transmembrane region" description="Helical" evidence="8">
    <location>
        <begin position="1950"/>
        <end position="1972"/>
    </location>
</feature>
<dbReference type="InterPro" id="IPR004240">
    <property type="entry name" value="EMP70"/>
</dbReference>
<keyword evidence="7 8" id="KW-0472">Membrane</keyword>
<evidence type="ECO:0000259" key="12">
    <source>
        <dbReference type="Pfam" id="PF23221"/>
    </source>
</evidence>
<dbReference type="Pfam" id="PF23227">
    <property type="entry name" value="HEAT_MROH2B_C"/>
    <property type="match status" value="1"/>
</dbReference>
<keyword evidence="3 8" id="KW-0812">Transmembrane</keyword>
<comment type="subcellular location">
    <subcellularLocation>
        <location evidence="1">Membrane</location>
        <topology evidence="1">Multi-pass membrane protein</topology>
    </subcellularLocation>
</comment>
<evidence type="ECO:0000256" key="9">
    <source>
        <dbReference type="SAM" id="SignalP"/>
    </source>
</evidence>
<feature type="transmembrane region" description="Helical" evidence="8">
    <location>
        <begin position="2022"/>
        <end position="2046"/>
    </location>
</feature>
<dbReference type="EMBL" id="BLKM01000426">
    <property type="protein sequence ID" value="GFG33286.1"/>
    <property type="molecule type" value="Genomic_DNA"/>
</dbReference>
<dbReference type="Proteomes" id="UP000502823">
    <property type="component" value="Unassembled WGS sequence"/>
</dbReference>
<evidence type="ECO:0000313" key="15">
    <source>
        <dbReference type="Proteomes" id="UP000502823"/>
    </source>
</evidence>
<dbReference type="Pfam" id="PF21047">
    <property type="entry name" value="HEAT_Maestro"/>
    <property type="match status" value="1"/>
</dbReference>
<evidence type="ECO:0000259" key="13">
    <source>
        <dbReference type="Pfam" id="PF23227"/>
    </source>
</evidence>
<dbReference type="InParanoid" id="A0A6L2PLN8"/>
<dbReference type="Gene3D" id="1.25.10.10">
    <property type="entry name" value="Leucine-rich Repeat Variant"/>
    <property type="match status" value="4"/>
</dbReference>
<feature type="domain" description="Maestro/Maestro-like HEAT-repeats" evidence="13">
    <location>
        <begin position="1384"/>
        <end position="1642"/>
    </location>
</feature>
<dbReference type="InterPro" id="IPR055408">
    <property type="entry name" value="HEAT_MROH2B-like"/>
</dbReference>
<dbReference type="PANTHER" id="PTHR23120:SF0">
    <property type="entry name" value="MAESTRO HEAT-LIKE REPEAT FAMILY MEMBER 1"/>
    <property type="match status" value="1"/>
</dbReference>